<dbReference type="EMBL" id="JAJEQE010000029">
    <property type="protein sequence ID" value="MCC2149394.1"/>
    <property type="molecule type" value="Genomic_DNA"/>
</dbReference>
<dbReference type="InterPro" id="IPR038054">
    <property type="entry name" value="LD_TPept-like_central_sf"/>
</dbReference>
<feature type="region of interest" description="Disordered" evidence="7">
    <location>
        <begin position="1"/>
        <end position="78"/>
    </location>
</feature>
<feature type="compositionally biased region" description="Low complexity" evidence="7">
    <location>
        <begin position="572"/>
        <end position="590"/>
    </location>
</feature>
<keyword evidence="8" id="KW-0472">Membrane</keyword>
<dbReference type="RefSeq" id="WP_248835492.1">
    <property type="nucleotide sequence ID" value="NZ_JAJEQE010000029.1"/>
</dbReference>
<dbReference type="Pfam" id="PF03734">
    <property type="entry name" value="YkuD"/>
    <property type="match status" value="1"/>
</dbReference>
<dbReference type="SUPFAM" id="SSF143985">
    <property type="entry name" value="L,D-transpeptidase pre-catalytic domain-like"/>
    <property type="match status" value="1"/>
</dbReference>
<sequence>MKEITLNDGPKRKRRRDRSRTEGSRREGSREERHRRAEGLEQPQRTPGSERSRREGSQGRPGRYEQQPVKPELPKKKHSRTPLIVAGIVVLIMVAVYLGFGVYYMDRFFPGTTVNGIDVSGKTVKEVENLVANQVQDYVLRVHEKDNKTEQIDGADIQFEYVSDGAAQQLKYSQNSFLWINAYFHPQEYTMTTPTVYNKAKLKEAMEKLDAFDSDKVTEPKDAYIDETSSGFEIVEEVEGNQLDEDKVYELLCQAVTDGKTEVNLEESDCYLKPKKTSDNKKLKKKLASLQKYWDMTVTYEIGDASDVLDYQTFKDWMTVDSSGNVSFDWNHIADWIGQLADKYDTFGTDETFHTSLGETVTVTSMNYGWKMDEETEAAWLDETLKSGESATRQPQWLESAMARGEENDIGDTYVEIDITNQRMWFYKDGQCLVDTPVVTGDATKDGYETPLGLYCLFDKEAKAILRGADNLTGKSYNTPVDYWMPFNGGVGIHDAKWRASFGGTLYQGNGSHGCVNTPWDQAGIIFDNIEIGTPIVVYKSSINQGTGSVAISQPAETRVINEQGVEVSPESSAADTTTGTTTDTLSDPTSYTAIDGQ</sequence>
<accession>A0ABS8EWS5</accession>
<dbReference type="PANTHER" id="PTHR30582:SF33">
    <property type="entry name" value="EXPORTED PROTEIN"/>
    <property type="match status" value="1"/>
</dbReference>
<evidence type="ECO:0000256" key="5">
    <source>
        <dbReference type="ARBA" id="ARBA00023316"/>
    </source>
</evidence>
<keyword evidence="5 6" id="KW-0961">Cell wall biogenesis/degradation</keyword>
<dbReference type="InterPro" id="IPR050979">
    <property type="entry name" value="LD-transpeptidase"/>
</dbReference>
<dbReference type="PANTHER" id="PTHR30582">
    <property type="entry name" value="L,D-TRANSPEPTIDASE"/>
    <property type="match status" value="1"/>
</dbReference>
<keyword evidence="8" id="KW-0812">Transmembrane</keyword>
<protein>
    <submittedName>
        <fullName evidence="10">Peptidoglycan binding domain-containing protein</fullName>
    </submittedName>
</protein>
<keyword evidence="4 6" id="KW-0573">Peptidoglycan synthesis</keyword>
<feature type="active site" description="Nucleophile" evidence="6">
    <location>
        <position position="515"/>
    </location>
</feature>
<dbReference type="Proteomes" id="UP001299235">
    <property type="component" value="Unassembled WGS sequence"/>
</dbReference>
<feature type="compositionally biased region" description="Basic and acidic residues" evidence="7">
    <location>
        <begin position="48"/>
        <end position="57"/>
    </location>
</feature>
<dbReference type="InterPro" id="IPR005490">
    <property type="entry name" value="LD_TPept_cat_dom"/>
</dbReference>
<keyword evidence="8" id="KW-1133">Transmembrane helix</keyword>
<evidence type="ECO:0000256" key="2">
    <source>
        <dbReference type="ARBA" id="ARBA00022679"/>
    </source>
</evidence>
<evidence type="ECO:0000256" key="8">
    <source>
        <dbReference type="SAM" id="Phobius"/>
    </source>
</evidence>
<dbReference type="Gene3D" id="2.40.440.10">
    <property type="entry name" value="L,D-transpeptidase catalytic domain-like"/>
    <property type="match status" value="1"/>
</dbReference>
<feature type="active site" description="Proton donor/acceptor" evidence="6">
    <location>
        <position position="494"/>
    </location>
</feature>
<keyword evidence="3 6" id="KW-0133">Cell shape</keyword>
<dbReference type="Gene3D" id="3.10.20.800">
    <property type="match status" value="1"/>
</dbReference>
<dbReference type="Pfam" id="PF12229">
    <property type="entry name" value="PG_binding_4"/>
    <property type="match status" value="2"/>
</dbReference>
<keyword evidence="11" id="KW-1185">Reference proteome</keyword>
<evidence type="ECO:0000256" key="1">
    <source>
        <dbReference type="ARBA" id="ARBA00004752"/>
    </source>
</evidence>
<gene>
    <name evidence="10" type="ORF">LKD42_09010</name>
</gene>
<comment type="caution">
    <text evidence="10">The sequence shown here is derived from an EMBL/GenBank/DDBJ whole genome shotgun (WGS) entry which is preliminary data.</text>
</comment>
<organism evidence="10 11">
    <name type="scientific">Hominisplanchenecus faecis</name>
    <dbReference type="NCBI Taxonomy" id="2885351"/>
    <lineage>
        <taxon>Bacteria</taxon>
        <taxon>Bacillati</taxon>
        <taxon>Bacillota</taxon>
        <taxon>Clostridia</taxon>
        <taxon>Lachnospirales</taxon>
        <taxon>Lachnospiraceae</taxon>
        <taxon>Hominisplanchenecus</taxon>
    </lineage>
</organism>
<dbReference type="SUPFAM" id="SSF141523">
    <property type="entry name" value="L,D-transpeptidase catalytic domain-like"/>
    <property type="match status" value="1"/>
</dbReference>
<evidence type="ECO:0000313" key="10">
    <source>
        <dbReference type="EMBL" id="MCC2149394.1"/>
    </source>
</evidence>
<reference evidence="10 11" key="1">
    <citation type="submission" date="2021-10" db="EMBL/GenBank/DDBJ databases">
        <title>Anaerobic single-cell dispensing facilitates the cultivation of human gut bacteria.</title>
        <authorList>
            <person name="Afrizal A."/>
        </authorList>
    </citation>
    <scope>NUCLEOTIDE SEQUENCE [LARGE SCALE GENOMIC DNA]</scope>
    <source>
        <strain evidence="10 11">CLA-AA-H246</strain>
    </source>
</reference>
<dbReference type="InterPro" id="IPR038063">
    <property type="entry name" value="Transpep_catalytic_dom"/>
</dbReference>
<feature type="domain" description="L,D-TPase catalytic" evidence="9">
    <location>
        <begin position="413"/>
        <end position="539"/>
    </location>
</feature>
<dbReference type="PROSITE" id="PS52029">
    <property type="entry name" value="LD_TPASE"/>
    <property type="match status" value="1"/>
</dbReference>
<evidence type="ECO:0000256" key="6">
    <source>
        <dbReference type="PROSITE-ProRule" id="PRU01373"/>
    </source>
</evidence>
<evidence type="ECO:0000313" key="11">
    <source>
        <dbReference type="Proteomes" id="UP001299235"/>
    </source>
</evidence>
<evidence type="ECO:0000256" key="7">
    <source>
        <dbReference type="SAM" id="MobiDB-lite"/>
    </source>
</evidence>
<keyword evidence="2" id="KW-0808">Transferase</keyword>
<evidence type="ECO:0000256" key="4">
    <source>
        <dbReference type="ARBA" id="ARBA00022984"/>
    </source>
</evidence>
<comment type="pathway">
    <text evidence="1 6">Cell wall biogenesis; peptidoglycan biosynthesis.</text>
</comment>
<evidence type="ECO:0000256" key="3">
    <source>
        <dbReference type="ARBA" id="ARBA00022960"/>
    </source>
</evidence>
<name>A0ABS8EWS5_9FIRM</name>
<feature type="region of interest" description="Disordered" evidence="7">
    <location>
        <begin position="563"/>
        <end position="590"/>
    </location>
</feature>
<dbReference type="CDD" id="cd16913">
    <property type="entry name" value="YkuD_like"/>
    <property type="match status" value="1"/>
</dbReference>
<feature type="transmembrane region" description="Helical" evidence="8">
    <location>
        <begin position="83"/>
        <end position="105"/>
    </location>
</feature>
<feature type="compositionally biased region" description="Basic and acidic residues" evidence="7">
    <location>
        <begin position="19"/>
        <end position="39"/>
    </location>
</feature>
<evidence type="ECO:0000259" key="9">
    <source>
        <dbReference type="PROSITE" id="PS52029"/>
    </source>
</evidence>
<dbReference type="InterPro" id="IPR022029">
    <property type="entry name" value="YoaR-like_PG-bd"/>
</dbReference>
<proteinExistence type="predicted"/>